<keyword evidence="4" id="KW-1003">Cell membrane</keyword>
<comment type="similarity">
    <text evidence="3">Belongs to the UbiA prenyltransferase family.</text>
</comment>
<protein>
    <recommendedName>
        <fullName evidence="9">4-hydroxybenzoate polyprenyltransferase</fullName>
        <ecNumber evidence="9">2.5.1.39</ecNumber>
    </recommendedName>
</protein>
<comment type="subcellular location">
    <subcellularLocation>
        <location evidence="2">Membrane</location>
        <topology evidence="2">Multi-pass membrane protein</topology>
    </subcellularLocation>
</comment>
<dbReference type="PANTHER" id="PTHR11048">
    <property type="entry name" value="PRENYLTRANSFERASES"/>
    <property type="match status" value="1"/>
</dbReference>
<evidence type="ECO:0000256" key="1">
    <source>
        <dbReference type="ARBA" id="ARBA00001946"/>
    </source>
</evidence>
<evidence type="ECO:0000256" key="3">
    <source>
        <dbReference type="ARBA" id="ARBA00005985"/>
    </source>
</evidence>
<dbReference type="CDD" id="cd13959">
    <property type="entry name" value="PT_UbiA_COQ2"/>
    <property type="match status" value="1"/>
</dbReference>
<dbReference type="Pfam" id="PF01040">
    <property type="entry name" value="UbiA"/>
    <property type="match status" value="1"/>
</dbReference>
<feature type="transmembrane region" description="Helical" evidence="10">
    <location>
        <begin position="12"/>
        <end position="34"/>
    </location>
</feature>
<dbReference type="GO" id="GO:0006744">
    <property type="term" value="P:ubiquinone biosynthetic process"/>
    <property type="evidence" value="ECO:0007669"/>
    <property type="project" value="TreeGrafter"/>
</dbReference>
<accession>A0A7C2HUA5</accession>
<evidence type="ECO:0000256" key="6">
    <source>
        <dbReference type="ARBA" id="ARBA00022692"/>
    </source>
</evidence>
<comment type="caution">
    <text evidence="11">The sequence shown here is derived from an EMBL/GenBank/DDBJ whole genome shotgun (WGS) entry which is preliminary data.</text>
</comment>
<feature type="transmembrane region" description="Helical" evidence="10">
    <location>
        <begin position="230"/>
        <end position="251"/>
    </location>
</feature>
<evidence type="ECO:0000256" key="4">
    <source>
        <dbReference type="ARBA" id="ARBA00022519"/>
    </source>
</evidence>
<feature type="transmembrane region" description="Helical" evidence="10">
    <location>
        <begin position="114"/>
        <end position="132"/>
    </location>
</feature>
<feature type="transmembrane region" description="Helical" evidence="10">
    <location>
        <begin position="46"/>
        <end position="67"/>
    </location>
</feature>
<keyword evidence="7 10" id="KW-1133">Transmembrane helix</keyword>
<evidence type="ECO:0000313" key="11">
    <source>
        <dbReference type="EMBL" id="HEL65355.1"/>
    </source>
</evidence>
<keyword evidence="4" id="KW-0997">Cell inner membrane</keyword>
<organism evidence="11">
    <name type="scientific">Ammonifex degensii</name>
    <dbReference type="NCBI Taxonomy" id="42838"/>
    <lineage>
        <taxon>Bacteria</taxon>
        <taxon>Bacillati</taxon>
        <taxon>Bacillota</taxon>
        <taxon>Clostridia</taxon>
        <taxon>Thermoanaerobacterales</taxon>
        <taxon>Thermoanaerobacteraceae</taxon>
        <taxon>Ammonifex</taxon>
    </lineage>
</organism>
<feature type="transmembrane region" description="Helical" evidence="10">
    <location>
        <begin position="164"/>
        <end position="184"/>
    </location>
</feature>
<feature type="transmembrane region" description="Helical" evidence="10">
    <location>
        <begin position="87"/>
        <end position="108"/>
    </location>
</feature>
<dbReference type="GO" id="GO:0005886">
    <property type="term" value="C:plasma membrane"/>
    <property type="evidence" value="ECO:0007669"/>
    <property type="project" value="TreeGrafter"/>
</dbReference>
<evidence type="ECO:0000256" key="2">
    <source>
        <dbReference type="ARBA" id="ARBA00004141"/>
    </source>
</evidence>
<evidence type="ECO:0000256" key="8">
    <source>
        <dbReference type="ARBA" id="ARBA00023136"/>
    </source>
</evidence>
<gene>
    <name evidence="11" type="ORF">ENQ34_01550</name>
</gene>
<dbReference type="Gene3D" id="1.10.357.140">
    <property type="entry name" value="UbiA prenyltransferase"/>
    <property type="match status" value="1"/>
</dbReference>
<dbReference type="InterPro" id="IPR044878">
    <property type="entry name" value="UbiA_sf"/>
</dbReference>
<keyword evidence="5 11" id="KW-0808">Transferase</keyword>
<dbReference type="InterPro" id="IPR039653">
    <property type="entry name" value="Prenyltransferase"/>
</dbReference>
<comment type="cofactor">
    <cofactor evidence="1">
        <name>Mg(2+)</name>
        <dbReference type="ChEBI" id="CHEBI:18420"/>
    </cofactor>
</comment>
<reference evidence="11" key="1">
    <citation type="journal article" date="2020" name="mSystems">
        <title>Genome- and Community-Level Interaction Insights into Carbon Utilization and Element Cycling Functions of Hydrothermarchaeota in Hydrothermal Sediment.</title>
        <authorList>
            <person name="Zhou Z."/>
            <person name="Liu Y."/>
            <person name="Xu W."/>
            <person name="Pan J."/>
            <person name="Luo Z.H."/>
            <person name="Li M."/>
        </authorList>
    </citation>
    <scope>NUCLEOTIDE SEQUENCE [LARGE SCALE GENOMIC DNA]</scope>
    <source>
        <strain evidence="11">SpSt-300</strain>
    </source>
</reference>
<dbReference type="NCBIfam" id="TIGR01475">
    <property type="entry name" value="ubiA_other"/>
    <property type="match status" value="1"/>
</dbReference>
<evidence type="ECO:0000256" key="10">
    <source>
        <dbReference type="SAM" id="Phobius"/>
    </source>
</evidence>
<dbReference type="Gene3D" id="1.20.120.1780">
    <property type="entry name" value="UbiA prenyltransferase"/>
    <property type="match status" value="1"/>
</dbReference>
<keyword evidence="6 10" id="KW-0812">Transmembrane</keyword>
<dbReference type="FunFam" id="1.20.120.1780:FF:000001">
    <property type="entry name" value="4-hydroxybenzoate octaprenyltransferase"/>
    <property type="match status" value="1"/>
</dbReference>
<dbReference type="PANTHER" id="PTHR11048:SF28">
    <property type="entry name" value="4-HYDROXYBENZOATE POLYPRENYLTRANSFERASE, MITOCHONDRIAL"/>
    <property type="match status" value="1"/>
</dbReference>
<feature type="transmembrane region" description="Helical" evidence="10">
    <location>
        <begin position="139"/>
        <end position="158"/>
    </location>
</feature>
<evidence type="ECO:0000256" key="7">
    <source>
        <dbReference type="ARBA" id="ARBA00022989"/>
    </source>
</evidence>
<evidence type="ECO:0000256" key="9">
    <source>
        <dbReference type="ARBA" id="ARBA00034524"/>
    </source>
</evidence>
<feature type="transmembrane region" description="Helical" evidence="10">
    <location>
        <begin position="263"/>
        <end position="284"/>
    </location>
</feature>
<proteinExistence type="inferred from homology"/>
<sequence>MVFRRSWRKLTIFLAMIRFEHTVFALPFAYIAALLTERRLPAGDDLFWVTIAMVGARTAAMSLNRLIDQQIDAKNPRTADRALPRGLISRTEVWVYISLSFTLLAVAAWQLSPLALRLFPLAVLILWSYSYTKRFTWACHFYLGLALGLAPVGAWVAITNRFALAPVLLGSGVLFWVAGFDIVYACSDYDFDRQEGIFSLPARFGIPAALWVARACHLVAPIFFALTGVVLGLGPLYLAGVAFAVAILFYEHRLVRPEDLSRIGVAFFNMNGILSIGMFVFTLADILVS</sequence>
<dbReference type="EMBL" id="DSMU01000101">
    <property type="protein sequence ID" value="HEL65355.1"/>
    <property type="molecule type" value="Genomic_DNA"/>
</dbReference>
<dbReference type="GO" id="GO:0008412">
    <property type="term" value="F:4-hydroxybenzoate polyprenyltransferase activity"/>
    <property type="evidence" value="ECO:0007669"/>
    <property type="project" value="UniProtKB-EC"/>
</dbReference>
<evidence type="ECO:0000256" key="5">
    <source>
        <dbReference type="ARBA" id="ARBA00022679"/>
    </source>
</evidence>
<dbReference type="FunFam" id="1.10.357.140:FF:000008">
    <property type="entry name" value="4-hydroxybenzoate octaprenyltransferase"/>
    <property type="match status" value="1"/>
</dbReference>
<dbReference type="AlphaFoldDB" id="A0A7C2HUA5"/>
<name>A0A7C2HUA5_9THEO</name>
<keyword evidence="8 10" id="KW-0472">Membrane</keyword>
<dbReference type="InterPro" id="IPR006371">
    <property type="entry name" value="Polyprenyltransferase_UbiA-li"/>
</dbReference>
<dbReference type="InterPro" id="IPR000537">
    <property type="entry name" value="UbiA_prenyltransferase"/>
</dbReference>
<dbReference type="EC" id="2.5.1.39" evidence="9"/>